<protein>
    <recommendedName>
        <fullName evidence="4">E1 ubiquitin-activating enzyme</fullName>
        <ecNumber evidence="4">6.2.1.45</ecNumber>
    </recommendedName>
</protein>
<dbReference type="Pfam" id="PF09358">
    <property type="entry name" value="E1_UFD"/>
    <property type="match status" value="1"/>
</dbReference>
<evidence type="ECO:0000256" key="1">
    <source>
        <dbReference type="ARBA" id="ARBA00000488"/>
    </source>
</evidence>
<evidence type="ECO:0000256" key="9">
    <source>
        <dbReference type="PROSITE-ProRule" id="PRU10132"/>
    </source>
</evidence>
<dbReference type="PRINTS" id="PR01849">
    <property type="entry name" value="UBIQUITINACT"/>
</dbReference>
<dbReference type="PROSITE" id="PS00865">
    <property type="entry name" value="UBIQUITIN_ACTIVAT_2"/>
    <property type="match status" value="1"/>
</dbReference>
<dbReference type="SUPFAM" id="SSF69572">
    <property type="entry name" value="Activating enzymes of the ubiquitin-like proteins"/>
    <property type="match status" value="2"/>
</dbReference>
<accession>A0A9Q1AWV3</accession>
<keyword evidence="12" id="KW-1185">Reference proteome</keyword>
<dbReference type="Pfam" id="PF16190">
    <property type="entry name" value="E1_FCCH"/>
    <property type="match status" value="1"/>
</dbReference>
<reference evidence="11" key="1">
    <citation type="journal article" date="2023" name="DNA Res.">
        <title>Chromosome-level genome assembly of Phrynocephalus forsythii using third-generation DNA sequencing and Hi-C analysis.</title>
        <authorList>
            <person name="Qi Y."/>
            <person name="Zhao W."/>
            <person name="Zhao Y."/>
            <person name="Niu C."/>
            <person name="Cao S."/>
            <person name="Zhang Y."/>
        </authorList>
    </citation>
    <scope>NUCLEOTIDE SEQUENCE</scope>
    <source>
        <tissue evidence="11">Muscle</tissue>
    </source>
</reference>
<keyword evidence="5" id="KW-0436">Ligase</keyword>
<dbReference type="GO" id="GO:0005737">
    <property type="term" value="C:cytoplasm"/>
    <property type="evidence" value="ECO:0007669"/>
    <property type="project" value="TreeGrafter"/>
</dbReference>
<dbReference type="GO" id="GO:0004839">
    <property type="term" value="F:ubiquitin activating enzyme activity"/>
    <property type="evidence" value="ECO:0007669"/>
    <property type="project" value="TreeGrafter"/>
</dbReference>
<evidence type="ECO:0000256" key="3">
    <source>
        <dbReference type="ARBA" id="ARBA00005673"/>
    </source>
</evidence>
<evidence type="ECO:0000313" key="12">
    <source>
        <dbReference type="Proteomes" id="UP001142489"/>
    </source>
</evidence>
<evidence type="ECO:0000256" key="4">
    <source>
        <dbReference type="ARBA" id="ARBA00012990"/>
    </source>
</evidence>
<name>A0A9Q1AWV3_9SAUR</name>
<comment type="caution">
    <text evidence="11">The sequence shown here is derived from an EMBL/GenBank/DDBJ whole genome shotgun (WGS) entry which is preliminary data.</text>
</comment>
<dbReference type="InterPro" id="IPR035985">
    <property type="entry name" value="Ubiquitin-activating_enz"/>
</dbReference>
<dbReference type="InterPro" id="IPR042063">
    <property type="entry name" value="Ubi_acti_E1_SCCH"/>
</dbReference>
<dbReference type="InterPro" id="IPR045886">
    <property type="entry name" value="ThiF/MoeB/HesA"/>
</dbReference>
<dbReference type="AlphaFoldDB" id="A0A9Q1AWV3"/>
<keyword evidence="7" id="KW-0833">Ubl conjugation pathway</keyword>
<evidence type="ECO:0000256" key="7">
    <source>
        <dbReference type="ARBA" id="ARBA00022786"/>
    </source>
</evidence>
<evidence type="ECO:0000256" key="2">
    <source>
        <dbReference type="ARBA" id="ARBA00004906"/>
    </source>
</evidence>
<dbReference type="GO" id="GO:0005634">
    <property type="term" value="C:nucleus"/>
    <property type="evidence" value="ECO:0007669"/>
    <property type="project" value="TreeGrafter"/>
</dbReference>
<proteinExistence type="inferred from homology"/>
<dbReference type="EC" id="6.2.1.45" evidence="4"/>
<dbReference type="Proteomes" id="UP001142489">
    <property type="component" value="Unassembled WGS sequence"/>
</dbReference>
<dbReference type="InterPro" id="IPR000594">
    <property type="entry name" value="ThiF_NAD_FAD-bd"/>
</dbReference>
<organism evidence="11 12">
    <name type="scientific">Phrynocephalus forsythii</name>
    <dbReference type="NCBI Taxonomy" id="171643"/>
    <lineage>
        <taxon>Eukaryota</taxon>
        <taxon>Metazoa</taxon>
        <taxon>Chordata</taxon>
        <taxon>Craniata</taxon>
        <taxon>Vertebrata</taxon>
        <taxon>Euteleostomi</taxon>
        <taxon>Lepidosauria</taxon>
        <taxon>Squamata</taxon>
        <taxon>Bifurcata</taxon>
        <taxon>Unidentata</taxon>
        <taxon>Episquamata</taxon>
        <taxon>Toxicofera</taxon>
        <taxon>Iguania</taxon>
        <taxon>Acrodonta</taxon>
        <taxon>Agamidae</taxon>
        <taxon>Agaminae</taxon>
        <taxon>Phrynocephalus</taxon>
    </lineage>
</organism>
<dbReference type="Gene3D" id="3.10.290.60">
    <property type="entry name" value="Ubiquitin-activating enzyme E1, UFD domain"/>
    <property type="match status" value="1"/>
</dbReference>
<dbReference type="Pfam" id="PF10585">
    <property type="entry name" value="UBA_E1_SCCH"/>
    <property type="match status" value="1"/>
</dbReference>
<dbReference type="Gene3D" id="1.10.10.2660">
    <property type="entry name" value="Ubiquitin-activating enzyme E1, SCCH domain"/>
    <property type="match status" value="1"/>
</dbReference>
<sequence length="864" mass="97741">MEKRHLKNNMLLPPPTLPGSRQLFCDFGEDFMVHDPSEAEPVSATILHITQGNPGVLTVAYSDEQGEKHCFADGDWAVFSEVEGMTELNGSQPQRIRVKGENSLEIGDTSSFSPYTCGGVITQVKRPQKHSFGSLRVSRTDPKIKTSEVWKMARYQTLHVAFWALHLFRSEMQRLPKPRDQADADKMVELAQTLPMGPESLQRDLIRTFAYGCTGDLNPINSFLGGLAAQEVLKAASGKFTPLDQWLYFDAFECLPEEEHATQLTADDCAPRDSRYDGQIAIFGAGFQEQLGKQQYFLVGAGAIGCELLKNFAMIGLAAGEGGNITVTDMDTIEYSNLHRQFLFGQQDVSKSKSEVAAAAIKSMNPNINVTAEQTQVGPDTERFYGDAFFLGLDGVANALDSFEARAYVGKRCVQYLKPLLDSGTHGTKGHVQVYVPFLTEPYGRAQEVDEKEYPLCTLRHFPSTIQHTVQWARNQFEHLFKTTAESVNKFLKDPSFLETQEGDALESLELVRTSLQEKPRSWEDCVTWARRLWEHLFSHDIRQLLYNCPPEHTTHMTFILAASRLFNQTHRLHVKEDEAAASRILLDWQHPPFQPCPGMHIPLTDQEIQASRDAAARVRLPELRQELTELKRKLEKQGNLTPAFMEPVHFEKDNACHLDFIVTVANLRAENYRIPLADKLQVQKIAGRIIPAIATTTAAVAGLVCLELYKLVWQHRHLDSYRSTFLNLSEPLLHRFHPQASPAVYKYQQRIWSSWDRIEVPGTDPGGEEITLMALCDYIQREHSLVPRMLLYGAALLYAEFLEEKVRQEHLSCRLSELVRQITGETVSQESRLLVLSIICDEEEEDSNIPPVHVWLHPARSQK</sequence>
<evidence type="ECO:0000256" key="8">
    <source>
        <dbReference type="ARBA" id="ARBA00022840"/>
    </source>
</evidence>
<dbReference type="Pfam" id="PF16191">
    <property type="entry name" value="E1_4HB"/>
    <property type="match status" value="1"/>
</dbReference>
<dbReference type="FunFam" id="2.40.30.180:FF:000001">
    <property type="entry name" value="ubiquitin-like modifier-activating enzyme 1"/>
    <property type="match status" value="1"/>
</dbReference>
<dbReference type="Gene3D" id="2.40.30.180">
    <property type="entry name" value="Ubiquitin-activating enzyme E1, FCCH domain"/>
    <property type="match status" value="1"/>
</dbReference>
<dbReference type="InterPro" id="IPR042302">
    <property type="entry name" value="E1_FCCH_sf"/>
</dbReference>
<comment type="pathway">
    <text evidence="2">Protein modification; protein ubiquitination.</text>
</comment>
<dbReference type="InterPro" id="IPR019572">
    <property type="entry name" value="UBA_E1_SCCH"/>
</dbReference>
<feature type="active site" description="Glycyl thioester intermediate" evidence="9">
    <location>
        <position position="457"/>
    </location>
</feature>
<dbReference type="FunFam" id="3.10.290.60:FF:000001">
    <property type="entry name" value="Ubiquitin-activating enzyme E1 2"/>
    <property type="match status" value="1"/>
</dbReference>
<dbReference type="GO" id="GO:0006511">
    <property type="term" value="P:ubiquitin-dependent protein catabolic process"/>
    <property type="evidence" value="ECO:0007669"/>
    <property type="project" value="TreeGrafter"/>
</dbReference>
<evidence type="ECO:0000259" key="10">
    <source>
        <dbReference type="SMART" id="SM00985"/>
    </source>
</evidence>
<dbReference type="Gene3D" id="3.40.50.12550">
    <property type="entry name" value="Ubiquitin-activating enzyme E1, inactive adenylation domain, subdomain 2"/>
    <property type="match status" value="1"/>
</dbReference>
<dbReference type="EMBL" id="JAPFRF010000011">
    <property type="protein sequence ID" value="KAJ7316634.1"/>
    <property type="molecule type" value="Genomic_DNA"/>
</dbReference>
<dbReference type="InterPro" id="IPR018965">
    <property type="entry name" value="Ub-activating_enz_E1_C"/>
</dbReference>
<dbReference type="GO" id="GO:0006974">
    <property type="term" value="P:DNA damage response"/>
    <property type="evidence" value="ECO:0007669"/>
    <property type="project" value="TreeGrafter"/>
</dbReference>
<keyword evidence="6" id="KW-0547">Nucleotide-binding</keyword>
<dbReference type="InterPro" id="IPR032420">
    <property type="entry name" value="E1_4HB"/>
</dbReference>
<dbReference type="GO" id="GO:0005524">
    <property type="term" value="F:ATP binding"/>
    <property type="evidence" value="ECO:0007669"/>
    <property type="project" value="UniProtKB-KW"/>
</dbReference>
<dbReference type="InterPro" id="IPR033127">
    <property type="entry name" value="UBQ-activ_enz_E1_Cys_AS"/>
</dbReference>
<dbReference type="InterPro" id="IPR038252">
    <property type="entry name" value="UBA_E1_C_sf"/>
</dbReference>
<dbReference type="Pfam" id="PF00899">
    <property type="entry name" value="ThiF"/>
    <property type="match status" value="1"/>
</dbReference>
<dbReference type="Gene3D" id="3.40.50.720">
    <property type="entry name" value="NAD(P)-binding Rossmann-like Domain"/>
    <property type="match status" value="1"/>
</dbReference>
<dbReference type="PANTHER" id="PTHR10953">
    <property type="entry name" value="UBIQUITIN-ACTIVATING ENZYME E1"/>
    <property type="match status" value="1"/>
</dbReference>
<dbReference type="InterPro" id="IPR032418">
    <property type="entry name" value="E1_FCCH"/>
</dbReference>
<gene>
    <name evidence="11" type="ORF">JRQ81_002796</name>
</gene>
<dbReference type="PANTHER" id="PTHR10953:SF4">
    <property type="entry name" value="UBIQUITIN-ACTIVATING ENZYME E1 C-TERMINAL DOMAIN-CONTAINING PROTEIN"/>
    <property type="match status" value="1"/>
</dbReference>
<evidence type="ECO:0000313" key="11">
    <source>
        <dbReference type="EMBL" id="KAJ7316634.1"/>
    </source>
</evidence>
<keyword evidence="8" id="KW-0067">ATP-binding</keyword>
<comment type="catalytic activity">
    <reaction evidence="1">
        <text>ATP + ubiquitin + [E1 ubiquitin-activating enzyme]-L-cysteine = AMP + diphosphate + S-ubiquitinyl-[E1 ubiquitin-activating enzyme]-L-cysteine.</text>
        <dbReference type="EC" id="6.2.1.45"/>
    </reaction>
</comment>
<dbReference type="OrthoDB" id="10252231at2759"/>
<dbReference type="InterPro" id="IPR000011">
    <property type="entry name" value="UBQ/SUMO-activ_enz_E1-like"/>
</dbReference>
<evidence type="ECO:0000256" key="6">
    <source>
        <dbReference type="ARBA" id="ARBA00022741"/>
    </source>
</evidence>
<feature type="domain" description="Ubiquitin-activating enzyme E1 C-terminal" evidence="10">
    <location>
        <begin position="722"/>
        <end position="853"/>
    </location>
</feature>
<evidence type="ECO:0000256" key="5">
    <source>
        <dbReference type="ARBA" id="ARBA00022598"/>
    </source>
</evidence>
<dbReference type="SMART" id="SM00985">
    <property type="entry name" value="UBA_e1_C"/>
    <property type="match status" value="1"/>
</dbReference>
<comment type="similarity">
    <text evidence="3">Belongs to the ubiquitin-activating E1 family.</text>
</comment>